<evidence type="ECO:0000313" key="1">
    <source>
        <dbReference type="EMBL" id="NGX99295.1"/>
    </source>
</evidence>
<comment type="caution">
    <text evidence="1">The sequence shown here is derived from an EMBL/GenBank/DDBJ whole genome shotgun (WGS) entry which is preliminary data.</text>
</comment>
<keyword evidence="2" id="KW-1185">Reference proteome</keyword>
<reference evidence="1" key="1">
    <citation type="submission" date="2020-02" db="EMBL/GenBank/DDBJ databases">
        <title>Draft genome sequence of Candidatus Afipia apatlaquensis IBT-C3, a potential strain for decolorization of textile dyes.</title>
        <authorList>
            <person name="Sanchez-Reyes A."/>
            <person name="Breton-Deval L."/>
            <person name="Mangelson H."/>
            <person name="Sanchez-Flores A."/>
        </authorList>
    </citation>
    <scope>NUCLEOTIDE SEQUENCE [LARGE SCALE GENOMIC DNA]</scope>
    <source>
        <strain evidence="1">IBT-C3</strain>
    </source>
</reference>
<protein>
    <submittedName>
        <fullName evidence="1">DUF2924 domain-containing protein</fullName>
    </submittedName>
</protein>
<evidence type="ECO:0000313" key="2">
    <source>
        <dbReference type="Proteomes" id="UP000480266"/>
    </source>
</evidence>
<dbReference type="EMBL" id="JAAMRR010001538">
    <property type="protein sequence ID" value="NGX99295.1"/>
    <property type="molecule type" value="Genomic_DNA"/>
</dbReference>
<proteinExistence type="predicted"/>
<sequence length="169" mass="19186">MSDISRKGEAELEAEIEQIRSLPVDQLRVLWRQTFKSPPPSAFARDMLGRMICYHMQEKALGGLGRASRRLLDNIGEDKPEIETARRRLKSGTVLVREYQGERHSVVVASDGFVWREETYASLSIIARLITGTNWNGPKFFGLRLSIDKSDNIEAATLSRPRRSKRSAL</sequence>
<dbReference type="InterPro" id="IPR021322">
    <property type="entry name" value="DUF2924"/>
</dbReference>
<dbReference type="AlphaFoldDB" id="A0A7C9VQJ7"/>
<accession>A0A7C9VQJ7</accession>
<dbReference type="Pfam" id="PF11149">
    <property type="entry name" value="DUF2924"/>
    <property type="match status" value="1"/>
</dbReference>
<name>A0A7C9VQJ7_9BRAD</name>
<gene>
    <name evidence="1" type="ORF">G4V63_30080</name>
</gene>
<organism evidence="1 2">
    <name type="scientific">Candidatus Afipia apatlaquensis</name>
    <dbReference type="NCBI Taxonomy" id="2712852"/>
    <lineage>
        <taxon>Bacteria</taxon>
        <taxon>Pseudomonadati</taxon>
        <taxon>Pseudomonadota</taxon>
        <taxon>Alphaproteobacteria</taxon>
        <taxon>Hyphomicrobiales</taxon>
        <taxon>Nitrobacteraceae</taxon>
        <taxon>Afipia</taxon>
    </lineage>
</organism>
<dbReference type="Proteomes" id="UP000480266">
    <property type="component" value="Unassembled WGS sequence"/>
</dbReference>